<dbReference type="PANTHER" id="PTHR10829:SF25">
    <property type="entry name" value="DREBRIN-LIKE PROTEIN"/>
    <property type="match status" value="1"/>
</dbReference>
<sequence length="142" mass="15774">AYKAVLSGDPDTDWALFTYEKASTDLKVQDTGDGGLEELCEEFSDGRIQYALARVLDPNSKLNKLVLIAWCGSGVPISRKGYFASHLDAVSHFLSGYHLQIHARSESDVDPAYIMKRLHESGGSKYSFHEEKPQKAERPTPV</sequence>
<proteinExistence type="predicted"/>
<feature type="non-terminal residue" evidence="2">
    <location>
        <position position="1"/>
    </location>
</feature>
<dbReference type="CDD" id="cd11281">
    <property type="entry name" value="ADF_drebrin_like"/>
    <property type="match status" value="1"/>
</dbReference>
<keyword evidence="3" id="KW-1185">Reference proteome</keyword>
<accession>A0A4P9Y9B9</accession>
<dbReference type="SMART" id="SM00102">
    <property type="entry name" value="ADF"/>
    <property type="match status" value="1"/>
</dbReference>
<evidence type="ECO:0000259" key="1">
    <source>
        <dbReference type="PROSITE" id="PS51263"/>
    </source>
</evidence>
<evidence type="ECO:0000313" key="3">
    <source>
        <dbReference type="Proteomes" id="UP000267251"/>
    </source>
</evidence>
<dbReference type="Pfam" id="PF00241">
    <property type="entry name" value="Cofilin_ADF"/>
    <property type="match status" value="1"/>
</dbReference>
<dbReference type="SUPFAM" id="SSF55753">
    <property type="entry name" value="Actin depolymerizing proteins"/>
    <property type="match status" value="1"/>
</dbReference>
<feature type="domain" description="ADF-H" evidence="1">
    <location>
        <begin position="1"/>
        <end position="119"/>
    </location>
</feature>
<dbReference type="GO" id="GO:0030864">
    <property type="term" value="C:cortical actin cytoskeleton"/>
    <property type="evidence" value="ECO:0007669"/>
    <property type="project" value="TreeGrafter"/>
</dbReference>
<dbReference type="Gene3D" id="3.40.20.10">
    <property type="entry name" value="Severin"/>
    <property type="match status" value="1"/>
</dbReference>
<dbReference type="PANTHER" id="PTHR10829">
    <property type="entry name" value="CORTACTIN AND DREBRIN"/>
    <property type="match status" value="1"/>
</dbReference>
<dbReference type="InterPro" id="IPR029006">
    <property type="entry name" value="ADF-H/Gelsolin-like_dom_sf"/>
</dbReference>
<dbReference type="GO" id="GO:0030427">
    <property type="term" value="C:site of polarized growth"/>
    <property type="evidence" value="ECO:0007669"/>
    <property type="project" value="TreeGrafter"/>
</dbReference>
<gene>
    <name evidence="2" type="ORF">BJ684DRAFT_4886</name>
</gene>
<dbReference type="GO" id="GO:0030833">
    <property type="term" value="P:regulation of actin filament polymerization"/>
    <property type="evidence" value="ECO:0007669"/>
    <property type="project" value="TreeGrafter"/>
</dbReference>
<dbReference type="PROSITE" id="PS51263">
    <property type="entry name" value="ADF_H"/>
    <property type="match status" value="1"/>
</dbReference>
<evidence type="ECO:0000313" key="2">
    <source>
        <dbReference type="EMBL" id="RKP15392.1"/>
    </source>
</evidence>
<name>A0A4P9Y9B9_9FUNG</name>
<dbReference type="GO" id="GO:0051015">
    <property type="term" value="F:actin filament binding"/>
    <property type="evidence" value="ECO:0007669"/>
    <property type="project" value="TreeGrafter"/>
</dbReference>
<dbReference type="InterPro" id="IPR002108">
    <property type="entry name" value="ADF-H"/>
</dbReference>
<reference evidence="3" key="1">
    <citation type="journal article" date="2018" name="Nat. Microbiol.">
        <title>Leveraging single-cell genomics to expand the fungal tree of life.</title>
        <authorList>
            <person name="Ahrendt S.R."/>
            <person name="Quandt C.A."/>
            <person name="Ciobanu D."/>
            <person name="Clum A."/>
            <person name="Salamov A."/>
            <person name="Andreopoulos B."/>
            <person name="Cheng J.F."/>
            <person name="Woyke T."/>
            <person name="Pelin A."/>
            <person name="Henrissat B."/>
            <person name="Reynolds N.K."/>
            <person name="Benny G.L."/>
            <person name="Smith M.E."/>
            <person name="James T.Y."/>
            <person name="Grigoriev I.V."/>
        </authorList>
    </citation>
    <scope>NUCLEOTIDE SEQUENCE [LARGE SCALE GENOMIC DNA]</scope>
</reference>
<dbReference type="EMBL" id="KZ987735">
    <property type="protein sequence ID" value="RKP15392.1"/>
    <property type="molecule type" value="Genomic_DNA"/>
</dbReference>
<dbReference type="Proteomes" id="UP000267251">
    <property type="component" value="Unassembled WGS sequence"/>
</dbReference>
<feature type="non-terminal residue" evidence="2">
    <location>
        <position position="142"/>
    </location>
</feature>
<dbReference type="AlphaFoldDB" id="A0A4P9Y9B9"/>
<dbReference type="OrthoDB" id="5971719at2759"/>
<protein>
    <recommendedName>
        <fullName evidence="1">ADF-H domain-containing protein</fullName>
    </recommendedName>
</protein>
<organism evidence="2 3">
    <name type="scientific">Piptocephalis cylindrospora</name>
    <dbReference type="NCBI Taxonomy" id="1907219"/>
    <lineage>
        <taxon>Eukaryota</taxon>
        <taxon>Fungi</taxon>
        <taxon>Fungi incertae sedis</taxon>
        <taxon>Zoopagomycota</taxon>
        <taxon>Zoopagomycotina</taxon>
        <taxon>Zoopagomycetes</taxon>
        <taxon>Zoopagales</taxon>
        <taxon>Piptocephalidaceae</taxon>
        <taxon>Piptocephalis</taxon>
    </lineage>
</organism>
<dbReference type="GO" id="GO:0005884">
    <property type="term" value="C:actin filament"/>
    <property type="evidence" value="ECO:0007669"/>
    <property type="project" value="TreeGrafter"/>
</dbReference>